<proteinExistence type="predicted"/>
<evidence type="ECO:0000313" key="2">
    <source>
        <dbReference type="Ensembl" id="ENSMPUP00000015612.1"/>
    </source>
</evidence>
<accession>M3YWA2</accession>
<dbReference type="AlphaFoldDB" id="M3YWA2"/>
<name>M3YWA2_MUSPF</name>
<feature type="region of interest" description="Disordered" evidence="1">
    <location>
        <begin position="38"/>
        <end position="96"/>
    </location>
</feature>
<evidence type="ECO:0000256" key="1">
    <source>
        <dbReference type="SAM" id="MobiDB-lite"/>
    </source>
</evidence>
<feature type="region of interest" description="Disordered" evidence="1">
    <location>
        <begin position="1"/>
        <end position="24"/>
    </location>
</feature>
<feature type="compositionally biased region" description="Basic and acidic residues" evidence="1">
    <location>
        <begin position="83"/>
        <end position="94"/>
    </location>
</feature>
<dbReference type="HOGENOM" id="CLU_1869861_0_0_1"/>
<dbReference type="EMBL" id="AEYP01042035">
    <property type="status" value="NOT_ANNOTATED_CDS"/>
    <property type="molecule type" value="Genomic_DNA"/>
</dbReference>
<feature type="compositionally biased region" description="Polar residues" evidence="1">
    <location>
        <begin position="60"/>
        <end position="73"/>
    </location>
</feature>
<sequence>GPGRYVGFRRHPVPQAPVRPEGETDLLPEVSQAVYTWPPPVPDTLLPPVSPGRSRPRGSTFSKTSSQVVSQAGPSALQMPVQEKQEPEWHHKDPTVQPGRCMMYYQPFSTTDPFKWTHKPTCSIWERVSRVALLTGL</sequence>
<organism evidence="2">
    <name type="scientific">Mustela putorius furo</name>
    <name type="common">European domestic ferret</name>
    <name type="synonym">Mustela furo</name>
    <dbReference type="NCBI Taxonomy" id="9669"/>
    <lineage>
        <taxon>Eukaryota</taxon>
        <taxon>Metazoa</taxon>
        <taxon>Chordata</taxon>
        <taxon>Craniata</taxon>
        <taxon>Vertebrata</taxon>
        <taxon>Euteleostomi</taxon>
        <taxon>Mammalia</taxon>
        <taxon>Eutheria</taxon>
        <taxon>Laurasiatheria</taxon>
        <taxon>Carnivora</taxon>
        <taxon>Caniformia</taxon>
        <taxon>Musteloidea</taxon>
        <taxon>Mustelidae</taxon>
        <taxon>Mustelinae</taxon>
        <taxon>Mustela</taxon>
    </lineage>
</organism>
<protein>
    <submittedName>
        <fullName evidence="2">Uncharacterized protein</fullName>
    </submittedName>
</protein>
<dbReference type="InParanoid" id="M3YWA2"/>
<feature type="compositionally biased region" description="Low complexity" evidence="1">
    <location>
        <begin position="43"/>
        <end position="59"/>
    </location>
</feature>
<dbReference type="eggNOG" id="ENOG502S5EW">
    <property type="taxonomic scope" value="Eukaryota"/>
</dbReference>
<reference evidence="2" key="1">
    <citation type="submission" date="2024-06" db="UniProtKB">
        <authorList>
            <consortium name="Ensembl"/>
        </authorList>
    </citation>
    <scope>IDENTIFICATION</scope>
</reference>
<dbReference type="Ensembl" id="ENSMPUT00000015853.1">
    <property type="protein sequence ID" value="ENSMPUP00000015612.1"/>
    <property type="gene ID" value="ENSMPUG00000015721.1"/>
</dbReference>